<feature type="transmembrane region" description="Helical" evidence="5">
    <location>
        <begin position="79"/>
        <end position="101"/>
    </location>
</feature>
<feature type="transmembrane region" description="Helical" evidence="5">
    <location>
        <begin position="113"/>
        <end position="134"/>
    </location>
</feature>
<keyword evidence="5" id="KW-1003">Cell membrane</keyword>
<reference evidence="8" key="1">
    <citation type="submission" date="2018-01" db="EMBL/GenBank/DDBJ databases">
        <authorList>
            <person name="Li J."/>
        </authorList>
    </citation>
    <scope>NUCLEOTIDE SEQUENCE [LARGE SCALE GENOMIC DNA]</scope>
    <source>
        <strain evidence="8">592</strain>
    </source>
</reference>
<dbReference type="GO" id="GO:0016655">
    <property type="term" value="F:oxidoreductase activity, acting on NAD(P)H, quinone or similar compound as acceptor"/>
    <property type="evidence" value="ECO:0007669"/>
    <property type="project" value="UniProtKB-UniRule"/>
</dbReference>
<dbReference type="AlphaFoldDB" id="A0A2S0WQ64"/>
<accession>A0A2S0WQ64</accession>
<dbReference type="InterPro" id="IPR001694">
    <property type="entry name" value="NADH_UbQ_OxRdtase_su1/FPO"/>
</dbReference>
<keyword evidence="4 5" id="KW-0472">Membrane</keyword>
<dbReference type="PANTHER" id="PTHR11432:SF3">
    <property type="entry name" value="NADH-UBIQUINONE OXIDOREDUCTASE CHAIN 1"/>
    <property type="match status" value="1"/>
</dbReference>
<comment type="catalytic activity">
    <reaction evidence="5">
        <text>a quinone + NADH + 5 H(+)(in) = a quinol + NAD(+) + 4 H(+)(out)</text>
        <dbReference type="Rhea" id="RHEA:57888"/>
        <dbReference type="ChEBI" id="CHEBI:15378"/>
        <dbReference type="ChEBI" id="CHEBI:24646"/>
        <dbReference type="ChEBI" id="CHEBI:57540"/>
        <dbReference type="ChEBI" id="CHEBI:57945"/>
        <dbReference type="ChEBI" id="CHEBI:132124"/>
    </reaction>
</comment>
<evidence type="ECO:0000256" key="5">
    <source>
        <dbReference type="HAMAP-Rule" id="MF_01350"/>
    </source>
</evidence>
<protein>
    <recommendedName>
        <fullName evidence="5">NADH-quinone oxidoreductase subunit H</fullName>
        <ecNumber evidence="5">7.1.1.-</ecNumber>
    </recommendedName>
    <alternativeName>
        <fullName evidence="5">NADH dehydrogenase I subunit H</fullName>
    </alternativeName>
    <alternativeName>
        <fullName evidence="5">NDH-1 subunit H</fullName>
    </alternativeName>
</protein>
<feature type="transmembrane region" description="Helical" evidence="5">
    <location>
        <begin position="300"/>
        <end position="321"/>
    </location>
</feature>
<sequence length="322" mass="34270">MSELLDAVLRCLLVLGAFLTLPLLVGQMEHKAMAHMQSRVGPMAAGGFHGWAQLVADGIKFAQKESITPAAADRRVFELAPAVALVPYLVALLAIPLGPFFGQGNLIGQDLDLGLFFVLAAMSVGVLGTLMGGLGSGNKYSYLGALRVAAQLMSYELPMVLAAASVAMAAGTLSLIGIADAWEPWWLLLQLPGLVVFFVAGLAELQRPPFDAPVADAELVMGPLTEYGGMRFAMFLLAEYAGIVVLAALTTVLFLGGWAGPWSDQLGWIWTLLKVVAVSFLVIWARVAYPRLREDQVNVLAWKVLVPVALAQITLTTVVVVA</sequence>
<comment type="similarity">
    <text evidence="5 6">Belongs to the complex I subunit 1 family.</text>
</comment>
<keyword evidence="5" id="KW-1278">Translocase</keyword>
<accession>A0A5F2F5S1</accession>
<feature type="transmembrane region" description="Helical" evidence="5">
    <location>
        <begin position="7"/>
        <end position="26"/>
    </location>
</feature>
<dbReference type="HAMAP" id="MF_01350">
    <property type="entry name" value="NDH1_NuoH"/>
    <property type="match status" value="1"/>
</dbReference>
<proteinExistence type="inferred from homology"/>
<keyword evidence="5" id="KW-0874">Quinone</keyword>
<dbReference type="Proteomes" id="UP000244384">
    <property type="component" value="Chromosome"/>
</dbReference>
<evidence type="ECO:0000256" key="6">
    <source>
        <dbReference type="RuleBase" id="RU000471"/>
    </source>
</evidence>
<keyword evidence="2 5" id="KW-0812">Transmembrane</keyword>
<comment type="function">
    <text evidence="5">NDH-1 shuttles electrons from NADH, via FMN and iron-sulfur (Fe-S) centers, to quinones in the respiratory chain. The immediate electron acceptor for the enzyme in this species is believed to be ubiquinone. Couples the redox reaction to proton translocation (for every two electrons transferred, four hydrogen ions are translocated across the cytoplasmic membrane), and thus conserves the redox energy in a proton gradient. This subunit may bind ubiquinone.</text>
</comment>
<comment type="subunit">
    <text evidence="5">NDH-1 is composed of 14 different subunits. Subunits NuoA, H, J, K, L, M, N constitute the membrane sector of the complex.</text>
</comment>
<dbReference type="EMBL" id="CP026952">
    <property type="protein sequence ID" value="AWB93503.1"/>
    <property type="molecule type" value="Genomic_DNA"/>
</dbReference>
<gene>
    <name evidence="5" type="primary">nuoH</name>
    <name evidence="7" type="ORF">C3E78_15490</name>
</gene>
<name>A0A2S0WQ64_9ACTN</name>
<evidence type="ECO:0000256" key="4">
    <source>
        <dbReference type="ARBA" id="ARBA00023136"/>
    </source>
</evidence>
<keyword evidence="5 6" id="KW-0520">NAD</keyword>
<dbReference type="EC" id="7.1.1.-" evidence="5"/>
<evidence type="ECO:0000256" key="3">
    <source>
        <dbReference type="ARBA" id="ARBA00022989"/>
    </source>
</evidence>
<organism evidence="7 8">
    <name type="scientific">Aeromicrobium chenweiae</name>
    <dbReference type="NCBI Taxonomy" id="2079793"/>
    <lineage>
        <taxon>Bacteria</taxon>
        <taxon>Bacillati</taxon>
        <taxon>Actinomycetota</taxon>
        <taxon>Actinomycetes</taxon>
        <taxon>Propionibacteriales</taxon>
        <taxon>Nocardioidaceae</taxon>
        <taxon>Aeromicrobium</taxon>
    </lineage>
</organism>
<feature type="transmembrane region" description="Helical" evidence="5">
    <location>
        <begin position="155"/>
        <end position="179"/>
    </location>
</feature>
<dbReference type="GO" id="GO:0005886">
    <property type="term" value="C:plasma membrane"/>
    <property type="evidence" value="ECO:0007669"/>
    <property type="project" value="UniProtKB-SubCell"/>
</dbReference>
<dbReference type="PANTHER" id="PTHR11432">
    <property type="entry name" value="NADH DEHYDROGENASE SUBUNIT 1"/>
    <property type="match status" value="1"/>
</dbReference>
<keyword evidence="3 5" id="KW-1133">Transmembrane helix</keyword>
<dbReference type="OrthoDB" id="9803734at2"/>
<dbReference type="GO" id="GO:0003954">
    <property type="term" value="F:NADH dehydrogenase activity"/>
    <property type="evidence" value="ECO:0007669"/>
    <property type="project" value="TreeGrafter"/>
</dbReference>
<evidence type="ECO:0000313" key="7">
    <source>
        <dbReference type="EMBL" id="AWB93503.1"/>
    </source>
</evidence>
<evidence type="ECO:0000256" key="2">
    <source>
        <dbReference type="ARBA" id="ARBA00022692"/>
    </source>
</evidence>
<keyword evidence="5" id="KW-0830">Ubiquinone</keyword>
<dbReference type="KEGG" id="aez:C3E78_15490"/>
<dbReference type="Pfam" id="PF00146">
    <property type="entry name" value="NADHdh"/>
    <property type="match status" value="1"/>
</dbReference>
<feature type="transmembrane region" description="Helical" evidence="5">
    <location>
        <begin position="232"/>
        <end position="255"/>
    </location>
</feature>
<dbReference type="RefSeq" id="WP_108579925.1">
    <property type="nucleotide sequence ID" value="NZ_CP026952.1"/>
</dbReference>
<dbReference type="GO" id="GO:0048038">
    <property type="term" value="F:quinone binding"/>
    <property type="evidence" value="ECO:0007669"/>
    <property type="project" value="UniProtKB-KW"/>
</dbReference>
<feature type="transmembrane region" description="Helical" evidence="5">
    <location>
        <begin position="267"/>
        <end position="288"/>
    </location>
</feature>
<evidence type="ECO:0000256" key="1">
    <source>
        <dbReference type="ARBA" id="ARBA00004141"/>
    </source>
</evidence>
<comment type="subcellular location">
    <subcellularLocation>
        <location evidence="5 6">Cell membrane</location>
        <topology evidence="5 6">Multi-pass membrane protein</topology>
    </subcellularLocation>
    <subcellularLocation>
        <location evidence="1">Membrane</location>
        <topology evidence="1">Multi-pass membrane protein</topology>
    </subcellularLocation>
</comment>
<dbReference type="GO" id="GO:0009060">
    <property type="term" value="P:aerobic respiration"/>
    <property type="evidence" value="ECO:0007669"/>
    <property type="project" value="TreeGrafter"/>
</dbReference>
<feature type="transmembrane region" description="Helical" evidence="5">
    <location>
        <begin position="185"/>
        <end position="203"/>
    </location>
</feature>
<evidence type="ECO:0000313" key="8">
    <source>
        <dbReference type="Proteomes" id="UP000244384"/>
    </source>
</evidence>
<keyword evidence="8" id="KW-1185">Reference proteome</keyword>